<keyword evidence="12" id="KW-1185">Reference proteome</keyword>
<name>F6D5L7_METPW</name>
<dbReference type="SUPFAM" id="SSF52418">
    <property type="entry name" value="Nucleoside phosphorylase/phosphoribosyltransferase catalytic domain"/>
    <property type="match status" value="1"/>
</dbReference>
<dbReference type="STRING" id="868131.MSWAN_0596"/>
<feature type="binding site" evidence="8">
    <location>
        <position position="81"/>
    </location>
    <ligand>
        <name>5-phospho-alpha-D-ribose 1-diphosphate</name>
        <dbReference type="ChEBI" id="CHEBI:58017"/>
    </ligand>
</feature>
<keyword evidence="3 8" id="KW-0028">Amino-acid biosynthesis</keyword>
<feature type="domain" description="Glycosyl transferase family 3" evidence="9">
    <location>
        <begin position="75"/>
        <end position="336"/>
    </location>
</feature>
<sequence length="358" mass="38289">MIAESLKKVVAGHDLDEEESYKCMVEIMGGNASDIHISSFLTALAIKGETATEITGFVKAMRDVCINVSHTIDLPLVDTCGTGGDRFKTFNVSTAAAIIAASCGVAIAKHGNRSITSICGGADILEALGVDINCDKQGVEKCLENAGIGFMFAPNFHPAMKNVMPVRRGLGIRTVFNILGPLTSPANADIQLLGVFDPEYVDVVAKVLRNLGLKRAMVVHGFDDKGEPAMDEISTIGKTRVAILDDGVIKVHEIYPEDFGLEKVNPDHIKAPKTLEGNLNVVRKVLEGKKENEKDEARLDLCLANAGAILFIAGKAENLEEGVKTARAAVESGKALKKLEEFVDVSKEAEVPNLSCCK</sequence>
<gene>
    <name evidence="8" type="primary">trpD</name>
    <name evidence="11" type="ordered locus">MSWAN_0596</name>
</gene>
<dbReference type="SUPFAM" id="SSF47648">
    <property type="entry name" value="Nucleoside phosphorylase/phosphoribosyltransferase N-terminal domain"/>
    <property type="match status" value="1"/>
</dbReference>
<dbReference type="GO" id="GO:0000287">
    <property type="term" value="F:magnesium ion binding"/>
    <property type="evidence" value="ECO:0007669"/>
    <property type="project" value="UniProtKB-UniRule"/>
</dbReference>
<evidence type="ECO:0000256" key="8">
    <source>
        <dbReference type="HAMAP-Rule" id="MF_00211"/>
    </source>
</evidence>
<dbReference type="FunFam" id="3.40.1030.10:FF:000002">
    <property type="entry name" value="Anthranilate phosphoribosyltransferase"/>
    <property type="match status" value="1"/>
</dbReference>
<keyword evidence="7 8" id="KW-0057">Aromatic amino acid biosynthesis</keyword>
<dbReference type="EMBL" id="CP002772">
    <property type="protein sequence ID" value="AEG17634.1"/>
    <property type="molecule type" value="Genomic_DNA"/>
</dbReference>
<evidence type="ECO:0000256" key="3">
    <source>
        <dbReference type="ARBA" id="ARBA00022605"/>
    </source>
</evidence>
<evidence type="ECO:0000256" key="2">
    <source>
        <dbReference type="ARBA" id="ARBA00011948"/>
    </source>
</evidence>
<evidence type="ECO:0000256" key="4">
    <source>
        <dbReference type="ARBA" id="ARBA00022676"/>
    </source>
</evidence>
<feature type="binding site" evidence="8">
    <location>
        <begin position="84"/>
        <end position="85"/>
    </location>
    <ligand>
        <name>5-phospho-alpha-D-ribose 1-diphosphate</name>
        <dbReference type="ChEBI" id="CHEBI:58017"/>
    </ligand>
</feature>
<dbReference type="InterPro" id="IPR036320">
    <property type="entry name" value="Glycosyl_Trfase_fam3_N_dom_sf"/>
</dbReference>
<evidence type="ECO:0000259" key="9">
    <source>
        <dbReference type="Pfam" id="PF00591"/>
    </source>
</evidence>
<dbReference type="Pfam" id="PF02885">
    <property type="entry name" value="Glycos_trans_3N"/>
    <property type="match status" value="1"/>
</dbReference>
<comment type="pathway">
    <text evidence="1 8">Amino-acid biosynthesis; L-tryptophan biosynthesis; L-tryptophan from chorismate: step 2/5.</text>
</comment>
<dbReference type="KEGG" id="mew:MSWAN_0596"/>
<feature type="binding site" evidence="8">
    <location>
        <position position="93"/>
    </location>
    <ligand>
        <name>Mg(2+)</name>
        <dbReference type="ChEBI" id="CHEBI:18420"/>
        <label>1</label>
    </ligand>
</feature>
<organism evidence="11 12">
    <name type="scientific">Methanobacterium paludis (strain DSM 25820 / JCM 18151 / SWAN1)</name>
    <dbReference type="NCBI Taxonomy" id="868131"/>
    <lineage>
        <taxon>Archaea</taxon>
        <taxon>Methanobacteriati</taxon>
        <taxon>Methanobacteriota</taxon>
        <taxon>Methanomada group</taxon>
        <taxon>Methanobacteria</taxon>
        <taxon>Methanobacteriales</taxon>
        <taxon>Methanobacteriaceae</taxon>
        <taxon>Methanobacterium</taxon>
    </lineage>
</organism>
<dbReference type="HOGENOM" id="CLU_034315_2_1_2"/>
<dbReference type="EC" id="2.4.2.18" evidence="2 8"/>
<evidence type="ECO:0000256" key="7">
    <source>
        <dbReference type="ARBA" id="ARBA00023141"/>
    </source>
</evidence>
<evidence type="ECO:0000313" key="11">
    <source>
        <dbReference type="EMBL" id="AEG17634.1"/>
    </source>
</evidence>
<reference evidence="11 12" key="1">
    <citation type="journal article" date="2014" name="Int. J. Syst. Evol. Microbiol.">
        <title>Methanobacterium paludis sp. nov. and a novel strain of Methanobacterium lacus isolated from northern peatlands.</title>
        <authorList>
            <person name="Cadillo-Quiroz H."/>
            <person name="Brauer S.L."/>
            <person name="Goodson N."/>
            <person name="Yavitt J.B."/>
            <person name="Zinder S.H."/>
        </authorList>
    </citation>
    <scope>NUCLEOTIDE SEQUENCE [LARGE SCALE GENOMIC DNA]</scope>
    <source>
        <strain evidence="12">DSM 25820 / JCM 18151 / SWAN1</strain>
    </source>
</reference>
<feature type="binding site" evidence="8">
    <location>
        <position position="167"/>
    </location>
    <ligand>
        <name>anthranilate</name>
        <dbReference type="ChEBI" id="CHEBI:16567"/>
        <label>2</label>
    </ligand>
</feature>
<dbReference type="GO" id="GO:0000162">
    <property type="term" value="P:L-tryptophan biosynthetic process"/>
    <property type="evidence" value="ECO:0007669"/>
    <property type="project" value="UniProtKB-UniRule"/>
</dbReference>
<dbReference type="NCBIfam" id="TIGR01245">
    <property type="entry name" value="trpD"/>
    <property type="match status" value="1"/>
</dbReference>
<accession>F6D5L7</accession>
<keyword evidence="4 8" id="KW-0328">Glycosyltransferase</keyword>
<dbReference type="AlphaFoldDB" id="F6D5L7"/>
<keyword evidence="6 8" id="KW-0822">Tryptophan biosynthesis</keyword>
<comment type="catalytic activity">
    <reaction evidence="8">
        <text>N-(5-phospho-beta-D-ribosyl)anthranilate + diphosphate = 5-phospho-alpha-D-ribose 1-diphosphate + anthranilate</text>
        <dbReference type="Rhea" id="RHEA:11768"/>
        <dbReference type="ChEBI" id="CHEBI:16567"/>
        <dbReference type="ChEBI" id="CHEBI:18277"/>
        <dbReference type="ChEBI" id="CHEBI:33019"/>
        <dbReference type="ChEBI" id="CHEBI:58017"/>
        <dbReference type="EC" id="2.4.2.18"/>
    </reaction>
</comment>
<comment type="subunit">
    <text evidence="8">Homodimer.</text>
</comment>
<feature type="binding site" evidence="8">
    <location>
        <position position="112"/>
    </location>
    <ligand>
        <name>anthranilate</name>
        <dbReference type="ChEBI" id="CHEBI:16567"/>
        <label>1</label>
    </ligand>
</feature>
<feature type="binding site" evidence="8">
    <location>
        <position position="232"/>
    </location>
    <ligand>
        <name>Mg(2+)</name>
        <dbReference type="ChEBI" id="CHEBI:18420"/>
        <label>2</label>
    </ligand>
</feature>
<feature type="binding site" evidence="8">
    <location>
        <position position="232"/>
    </location>
    <ligand>
        <name>Mg(2+)</name>
        <dbReference type="ChEBI" id="CHEBI:18420"/>
        <label>1</label>
    </ligand>
</feature>
<evidence type="ECO:0000313" key="12">
    <source>
        <dbReference type="Proteomes" id="UP000009231"/>
    </source>
</evidence>
<evidence type="ECO:0000259" key="10">
    <source>
        <dbReference type="Pfam" id="PF02885"/>
    </source>
</evidence>
<dbReference type="Gene3D" id="3.40.1030.10">
    <property type="entry name" value="Nucleoside phosphorylase/phosphoribosyltransferase catalytic domain"/>
    <property type="match status" value="1"/>
</dbReference>
<dbReference type="GeneID" id="10668085"/>
<dbReference type="HAMAP" id="MF_00211">
    <property type="entry name" value="TrpD"/>
    <property type="match status" value="1"/>
</dbReference>
<comment type="caution">
    <text evidence="8">Lacks conserved residue(s) required for the propagation of feature annotation.</text>
</comment>
<dbReference type="InterPro" id="IPR035902">
    <property type="entry name" value="Nuc_phospho_transferase"/>
</dbReference>
<feature type="binding site" evidence="8">
    <location>
        <position position="81"/>
    </location>
    <ligand>
        <name>anthranilate</name>
        <dbReference type="ChEBI" id="CHEBI:16567"/>
        <label>1</label>
    </ligand>
</feature>
<feature type="binding site" evidence="8">
    <location>
        <position position="121"/>
    </location>
    <ligand>
        <name>5-phospho-alpha-D-ribose 1-diphosphate</name>
        <dbReference type="ChEBI" id="CHEBI:58017"/>
    </ligand>
</feature>
<comment type="similarity">
    <text evidence="8">Belongs to the anthranilate phosphoribosyltransferase family.</text>
</comment>
<dbReference type="PANTHER" id="PTHR43285">
    <property type="entry name" value="ANTHRANILATE PHOSPHORIBOSYLTRANSFERASE"/>
    <property type="match status" value="1"/>
</dbReference>
<proteinExistence type="inferred from homology"/>
<dbReference type="GO" id="GO:0005829">
    <property type="term" value="C:cytosol"/>
    <property type="evidence" value="ECO:0007669"/>
    <property type="project" value="TreeGrafter"/>
</dbReference>
<feature type="binding site" evidence="8">
    <location>
        <position position="89"/>
    </location>
    <ligand>
        <name>5-phospho-alpha-D-ribose 1-diphosphate</name>
        <dbReference type="ChEBI" id="CHEBI:58017"/>
    </ligand>
</feature>
<protein>
    <recommendedName>
        <fullName evidence="2 8">Anthranilate phosphoribosyltransferase</fullName>
        <ecNumber evidence="2 8">2.4.2.18</ecNumber>
    </recommendedName>
</protein>
<comment type="cofactor">
    <cofactor evidence="8">
        <name>Mg(2+)</name>
        <dbReference type="ChEBI" id="CHEBI:18420"/>
    </cofactor>
    <text evidence="8">Binds 2 magnesium ions per monomer.</text>
</comment>
<evidence type="ECO:0000256" key="1">
    <source>
        <dbReference type="ARBA" id="ARBA00004907"/>
    </source>
</evidence>
<feature type="binding site" evidence="8">
    <location>
        <position position="231"/>
    </location>
    <ligand>
        <name>Mg(2+)</name>
        <dbReference type="ChEBI" id="CHEBI:18420"/>
        <label>2</label>
    </ligand>
</feature>
<keyword evidence="8" id="KW-0460">Magnesium</keyword>
<feature type="binding site" evidence="8">
    <location>
        <begin position="91"/>
        <end position="94"/>
    </location>
    <ligand>
        <name>5-phospho-alpha-D-ribose 1-diphosphate</name>
        <dbReference type="ChEBI" id="CHEBI:58017"/>
    </ligand>
</feature>
<feature type="binding site" evidence="8">
    <location>
        <begin position="109"/>
        <end position="117"/>
    </location>
    <ligand>
        <name>5-phospho-alpha-D-ribose 1-diphosphate</name>
        <dbReference type="ChEBI" id="CHEBI:58017"/>
    </ligand>
</feature>
<dbReference type="GO" id="GO:0004048">
    <property type="term" value="F:anthranilate phosphoribosyltransferase activity"/>
    <property type="evidence" value="ECO:0007669"/>
    <property type="project" value="UniProtKB-UniRule"/>
</dbReference>
<dbReference type="InterPro" id="IPR017459">
    <property type="entry name" value="Glycosyl_Trfase_fam3_N_dom"/>
</dbReference>
<dbReference type="Proteomes" id="UP000009231">
    <property type="component" value="Chromosome"/>
</dbReference>
<dbReference type="InterPro" id="IPR005940">
    <property type="entry name" value="Anthranilate_Pribosyl_Tfrase"/>
</dbReference>
<dbReference type="PANTHER" id="PTHR43285:SF2">
    <property type="entry name" value="ANTHRANILATE PHOSPHORIBOSYLTRANSFERASE"/>
    <property type="match status" value="1"/>
</dbReference>
<comment type="function">
    <text evidence="8">Catalyzes the transfer of the phosphoribosyl group of 5-phosphorylribose-1-pyrophosphate (PRPP) to anthranilate to yield N-(5'-phosphoribosyl)-anthranilate (PRA).</text>
</comment>
<dbReference type="UniPathway" id="UPA00035">
    <property type="reaction ID" value="UER00041"/>
</dbReference>
<keyword evidence="8" id="KW-0479">Metal-binding</keyword>
<dbReference type="RefSeq" id="WP_013825136.1">
    <property type="nucleotide sequence ID" value="NC_015574.1"/>
</dbReference>
<dbReference type="OrthoDB" id="8214at2157"/>
<keyword evidence="5 8" id="KW-0808">Transferase</keyword>
<dbReference type="eggNOG" id="arCOG02012">
    <property type="taxonomic scope" value="Archaea"/>
</dbReference>
<evidence type="ECO:0000256" key="6">
    <source>
        <dbReference type="ARBA" id="ARBA00022822"/>
    </source>
</evidence>
<dbReference type="Gene3D" id="1.20.970.10">
    <property type="entry name" value="Transferase, Pyrimidine Nucleoside Phosphorylase, Chain C"/>
    <property type="match status" value="1"/>
</dbReference>
<feature type="domain" description="Glycosyl transferase family 3 N-terminal" evidence="10">
    <location>
        <begin position="5"/>
        <end position="64"/>
    </location>
</feature>
<dbReference type="Pfam" id="PF00591">
    <property type="entry name" value="Glycos_transf_3"/>
    <property type="match status" value="1"/>
</dbReference>
<dbReference type="InterPro" id="IPR000312">
    <property type="entry name" value="Glycosyl_Trfase_fam3"/>
</dbReference>
<evidence type="ECO:0000256" key="5">
    <source>
        <dbReference type="ARBA" id="ARBA00022679"/>
    </source>
</evidence>